<protein>
    <submittedName>
        <fullName evidence="2">Hypothetical cytosolic protein</fullName>
    </submittedName>
</protein>
<reference evidence="2 3" key="1">
    <citation type="journal article" date="2007" name="Proc. Natl. Acad. Sci. U.S.A.">
        <title>The genome of Syntrophus aciditrophicus: life at the thermodynamic limit of microbial growth.</title>
        <authorList>
            <person name="McInerney M.J."/>
            <person name="Rohlin L."/>
            <person name="Mouttaki H."/>
            <person name="Kim U."/>
            <person name="Krupp R.S."/>
            <person name="Rios-Hernandez L."/>
            <person name="Sieber J."/>
            <person name="Struchtemeyer C.G."/>
            <person name="Bhattacharyya A."/>
            <person name="Campbell J.W."/>
            <person name="Gunsalus R.P."/>
        </authorList>
    </citation>
    <scope>NUCLEOTIDE SEQUENCE [LARGE SCALE GENOMIC DNA]</scope>
    <source>
        <strain evidence="2 3">SB</strain>
    </source>
</reference>
<dbReference type="Proteomes" id="UP000001933">
    <property type="component" value="Chromosome"/>
</dbReference>
<dbReference type="NCBIfam" id="TIGR04116">
    <property type="entry name" value="CXXX_rpt_assoc"/>
    <property type="match status" value="1"/>
</dbReference>
<dbReference type="STRING" id="56780.SYN_02410"/>
<accession>Q2LXD4</accession>
<dbReference type="HOGENOM" id="CLU_183594_0_0_7"/>
<dbReference type="EMBL" id="CP000252">
    <property type="protein sequence ID" value="ABC78746.1"/>
    <property type="molecule type" value="Genomic_DNA"/>
</dbReference>
<dbReference type="InterPro" id="IPR026413">
    <property type="entry name" value="CXXX_rpt_assoc"/>
</dbReference>
<dbReference type="KEGG" id="sat:SYN_02410"/>
<organism evidence="2 3">
    <name type="scientific">Syntrophus aciditrophicus (strain SB)</name>
    <dbReference type="NCBI Taxonomy" id="56780"/>
    <lineage>
        <taxon>Bacteria</taxon>
        <taxon>Pseudomonadati</taxon>
        <taxon>Thermodesulfobacteriota</taxon>
        <taxon>Syntrophia</taxon>
        <taxon>Syntrophales</taxon>
        <taxon>Syntrophaceae</taxon>
        <taxon>Syntrophus</taxon>
    </lineage>
</organism>
<feature type="region of interest" description="Disordered" evidence="1">
    <location>
        <begin position="1"/>
        <end position="21"/>
    </location>
</feature>
<dbReference type="InParanoid" id="Q2LXD4"/>
<evidence type="ECO:0000313" key="3">
    <source>
        <dbReference type="Proteomes" id="UP000001933"/>
    </source>
</evidence>
<gene>
    <name evidence="2" type="ORF">SYN_02410</name>
</gene>
<evidence type="ECO:0000313" key="2">
    <source>
        <dbReference type="EMBL" id="ABC78746.1"/>
    </source>
</evidence>
<dbReference type="AlphaFoldDB" id="Q2LXD4"/>
<sequence>MRTNTMDDKAGVCNGKDERSKIGKVTPRERDEISALFERKNGLTELIKALVESGDEILTNSYFYEKIVADLGKTTTLHQQWWDRCAQRYQWERVSGCIWEIDFETCNIYLRKI</sequence>
<keyword evidence="3" id="KW-1185">Reference proteome</keyword>
<name>Q2LXD4_SYNAS</name>
<evidence type="ECO:0000256" key="1">
    <source>
        <dbReference type="SAM" id="MobiDB-lite"/>
    </source>
</evidence>
<dbReference type="eggNOG" id="ENOG5033C6X">
    <property type="taxonomic scope" value="Bacteria"/>
</dbReference>
<proteinExistence type="predicted"/>